<dbReference type="GO" id="GO:0046872">
    <property type="term" value="F:metal ion binding"/>
    <property type="evidence" value="ECO:0007669"/>
    <property type="project" value="UniProtKB-KW"/>
</dbReference>
<organism evidence="3">
    <name type="scientific">marine metagenome</name>
    <dbReference type="NCBI Taxonomy" id="408172"/>
    <lineage>
        <taxon>unclassified sequences</taxon>
        <taxon>metagenomes</taxon>
        <taxon>ecological metagenomes</taxon>
    </lineage>
</organism>
<dbReference type="EMBL" id="UINC01213937">
    <property type="protein sequence ID" value="SVE38936.1"/>
    <property type="molecule type" value="Genomic_DNA"/>
</dbReference>
<dbReference type="InterPro" id="IPR054734">
    <property type="entry name" value="PqqF-like_C_4"/>
</dbReference>
<dbReference type="SUPFAM" id="SSF63411">
    <property type="entry name" value="LuxS/MPP-like metallohydrolase"/>
    <property type="match status" value="1"/>
</dbReference>
<dbReference type="InterPro" id="IPR011249">
    <property type="entry name" value="Metalloenz_LuxS/M16"/>
</dbReference>
<feature type="domain" description="Coenzyme PQQ synthesis protein F-like C-terminal lobe" evidence="2">
    <location>
        <begin position="31"/>
        <end position="120"/>
    </location>
</feature>
<dbReference type="PANTHER" id="PTHR43690">
    <property type="entry name" value="NARDILYSIN"/>
    <property type="match status" value="1"/>
</dbReference>
<name>A0A383D314_9ZZZZ</name>
<evidence type="ECO:0000313" key="3">
    <source>
        <dbReference type="EMBL" id="SVE38936.1"/>
    </source>
</evidence>
<evidence type="ECO:0000259" key="2">
    <source>
        <dbReference type="Pfam" id="PF22456"/>
    </source>
</evidence>
<feature type="non-terminal residue" evidence="3">
    <location>
        <position position="1"/>
    </location>
</feature>
<gene>
    <name evidence="3" type="ORF">METZ01_LOCUS491790</name>
</gene>
<dbReference type="AlphaFoldDB" id="A0A383D314"/>
<accession>A0A383D314</accession>
<reference evidence="3" key="1">
    <citation type="submission" date="2018-05" db="EMBL/GenBank/DDBJ databases">
        <authorList>
            <person name="Lanie J.A."/>
            <person name="Ng W.-L."/>
            <person name="Kazmierczak K.M."/>
            <person name="Andrzejewski T.M."/>
            <person name="Davidsen T.M."/>
            <person name="Wayne K.J."/>
            <person name="Tettelin H."/>
            <person name="Glass J.I."/>
            <person name="Rusch D."/>
            <person name="Podicherti R."/>
            <person name="Tsui H.-C.T."/>
            <person name="Winkler M.E."/>
        </authorList>
    </citation>
    <scope>NUCLEOTIDE SEQUENCE</scope>
</reference>
<dbReference type="Pfam" id="PF22456">
    <property type="entry name" value="PqqF-like_C_4"/>
    <property type="match status" value="1"/>
</dbReference>
<evidence type="ECO:0000256" key="1">
    <source>
        <dbReference type="ARBA" id="ARBA00022723"/>
    </source>
</evidence>
<dbReference type="InterPro" id="IPR050626">
    <property type="entry name" value="Peptidase_M16"/>
</dbReference>
<keyword evidence="1" id="KW-0479">Metal-binding</keyword>
<protein>
    <recommendedName>
        <fullName evidence="2">Coenzyme PQQ synthesis protein F-like C-terminal lobe domain-containing protein</fullName>
    </recommendedName>
</protein>
<dbReference type="Gene3D" id="3.30.830.10">
    <property type="entry name" value="Metalloenzyme, LuxS/M16 peptidase-like"/>
    <property type="match status" value="1"/>
</dbReference>
<dbReference type="PANTHER" id="PTHR43690:SF18">
    <property type="entry name" value="INSULIN-DEGRADING ENZYME-RELATED"/>
    <property type="match status" value="1"/>
</dbReference>
<proteinExistence type="predicted"/>
<sequence>FSKEVEDNNNSLSYAIQVGEKDLALMAKTALIASIVESDFYTQMRTNQQLGYIVWSFQQRTEKRIFFRFLIQSSTHGPFEMSKRVNSWLTTTDKIFSNLSDEEFERHRQAKILALEKEGDSIGAVLGDLYSLATDEEGDFQFKNKFIQAIKDLKKNDVSEKARELFLNRSTPRLEVLMRAKGSKEPIPGDVINTVPQFKNRKKEQI</sequence>